<keyword evidence="1" id="KW-1133">Transmembrane helix</keyword>
<dbReference type="OrthoDB" id="247992at2157"/>
<dbReference type="InterPro" id="IPR018649">
    <property type="entry name" value="SHOCT"/>
</dbReference>
<feature type="domain" description="SHOCT" evidence="2">
    <location>
        <begin position="72"/>
        <end position="99"/>
    </location>
</feature>
<dbReference type="STRING" id="797209.GCA_000376445_01365"/>
<evidence type="ECO:0000313" key="6">
    <source>
        <dbReference type="Proteomes" id="UP000184203"/>
    </source>
</evidence>
<protein>
    <submittedName>
        <fullName evidence="4">Short C-terminal domain-containing protein</fullName>
    </submittedName>
</protein>
<name>E7QZR3_HALPU</name>
<dbReference type="Proteomes" id="UP000003751">
    <property type="component" value="Unassembled WGS sequence"/>
</dbReference>
<feature type="transmembrane region" description="Helical" evidence="1">
    <location>
        <begin position="12"/>
        <end position="31"/>
    </location>
</feature>
<reference evidence="4" key="3">
    <citation type="submission" date="2016-11" db="EMBL/GenBank/DDBJ databases">
        <authorList>
            <person name="Jaros S."/>
            <person name="Januszkiewicz K."/>
            <person name="Wedrychowicz H."/>
        </authorList>
    </citation>
    <scope>NUCLEOTIDE SEQUENCE [LARGE SCALE GENOMIC DNA]</scope>
    <source>
        <strain evidence="4">DX253</strain>
    </source>
</reference>
<keyword evidence="6" id="KW-1185">Reference proteome</keyword>
<dbReference type="RefSeq" id="WP_007983441.1">
    <property type="nucleotide sequence ID" value="NZ_AEMG01000030.1"/>
</dbReference>
<evidence type="ECO:0000259" key="2">
    <source>
        <dbReference type="Pfam" id="PF09851"/>
    </source>
</evidence>
<dbReference type="PATRIC" id="fig|797209.4.peg.4225"/>
<sequence length="114" mass="12878">MSELSEILPEHDFWRAVVLGGFAIFLTGIITVVATQAPYLLGIIAVLGFLVWYLRDGDETAVEDDEDEAELDAVEMLRARYANGDIDEAEFERRLDTLLEAEPSEPREKELSFE</sequence>
<proteinExistence type="predicted"/>
<dbReference type="Proteomes" id="UP000184203">
    <property type="component" value="Unassembled WGS sequence"/>
</dbReference>
<reference evidence="6" key="2">
    <citation type="submission" date="2016-11" db="EMBL/GenBank/DDBJ databases">
        <authorList>
            <person name="Varghese N."/>
            <person name="Submissions S."/>
        </authorList>
    </citation>
    <scope>NUCLEOTIDE SEQUENCE [LARGE SCALE GENOMIC DNA]</scope>
    <source>
        <strain evidence="6">DX253</strain>
    </source>
</reference>
<dbReference type="EMBL" id="FRAN01000002">
    <property type="protein sequence ID" value="SHK54946.1"/>
    <property type="molecule type" value="Genomic_DNA"/>
</dbReference>
<dbReference type="AlphaFoldDB" id="E7QZR3"/>
<keyword evidence="1" id="KW-0472">Membrane</keyword>
<accession>E7QZR3</accession>
<dbReference type="EMBL" id="AEMG01000030">
    <property type="protein sequence ID" value="EFW89807.1"/>
    <property type="molecule type" value="Genomic_DNA"/>
</dbReference>
<organism evidence="3 5">
    <name type="scientific">Haladaptatus paucihalophilus DX253</name>
    <dbReference type="NCBI Taxonomy" id="797209"/>
    <lineage>
        <taxon>Archaea</taxon>
        <taxon>Methanobacteriati</taxon>
        <taxon>Methanobacteriota</taxon>
        <taxon>Stenosarchaea group</taxon>
        <taxon>Halobacteria</taxon>
        <taxon>Halobacteriales</taxon>
        <taxon>Haladaptataceae</taxon>
        <taxon>Haladaptatus</taxon>
    </lineage>
</organism>
<evidence type="ECO:0000256" key="1">
    <source>
        <dbReference type="SAM" id="Phobius"/>
    </source>
</evidence>
<gene>
    <name evidence="4" type="ORF">SAMN05444342_1635</name>
    <name evidence="3" type="ORF">ZOD2009_21532</name>
</gene>
<keyword evidence="1" id="KW-0812">Transmembrane</keyword>
<evidence type="ECO:0000313" key="3">
    <source>
        <dbReference type="EMBL" id="EFW89807.1"/>
    </source>
</evidence>
<reference evidence="3 5" key="1">
    <citation type="journal article" date="2014" name="ISME J.">
        <title>Trehalose/2-sulfotrehalose biosynthesis and glycine-betaine uptake are widely spread mechanisms for osmoadaptation in the Halobacteriales.</title>
        <authorList>
            <person name="Youssef N.H."/>
            <person name="Savage-Ashlock K.N."/>
            <person name="McCully A.L."/>
            <person name="Luedtke B."/>
            <person name="Shaw E.I."/>
            <person name="Hoff W.D."/>
            <person name="Elshahed M.S."/>
        </authorList>
    </citation>
    <scope>NUCLEOTIDE SEQUENCE [LARGE SCALE GENOMIC DNA]</scope>
    <source>
        <strain evidence="3 5">DX253</strain>
    </source>
</reference>
<evidence type="ECO:0000313" key="5">
    <source>
        <dbReference type="Proteomes" id="UP000003751"/>
    </source>
</evidence>
<dbReference type="Pfam" id="PF09851">
    <property type="entry name" value="SHOCT"/>
    <property type="match status" value="1"/>
</dbReference>
<feature type="transmembrane region" description="Helical" evidence="1">
    <location>
        <begin position="37"/>
        <end position="54"/>
    </location>
</feature>
<evidence type="ECO:0000313" key="4">
    <source>
        <dbReference type="EMBL" id="SHK54946.1"/>
    </source>
</evidence>